<keyword evidence="2" id="KW-1185">Reference proteome</keyword>
<evidence type="ECO:0000313" key="2">
    <source>
        <dbReference type="Proteomes" id="UP000244722"/>
    </source>
</evidence>
<proteinExistence type="predicted"/>
<sequence>MPPRSIQTSLSRICRPCLYRIISNPSSLKRSLVIDHRNRISNFFVPTGGITYKKDSQMDVHSTLIRAGYIRQVTLFWVFSLSTSWSKSSRKSRATDR</sequence>
<organism evidence="1 2">
    <name type="scientific">Tuber borchii</name>
    <name type="common">White truffle</name>
    <dbReference type="NCBI Taxonomy" id="42251"/>
    <lineage>
        <taxon>Eukaryota</taxon>
        <taxon>Fungi</taxon>
        <taxon>Dikarya</taxon>
        <taxon>Ascomycota</taxon>
        <taxon>Pezizomycotina</taxon>
        <taxon>Pezizomycetes</taxon>
        <taxon>Pezizales</taxon>
        <taxon>Tuberaceae</taxon>
        <taxon>Tuber</taxon>
    </lineage>
</organism>
<name>A0A2T6ZKW7_TUBBO</name>
<accession>A0A2T6ZKW7</accession>
<protein>
    <submittedName>
        <fullName evidence="1">Uncharacterized protein</fullName>
    </submittedName>
</protein>
<dbReference type="EMBL" id="NESQ01000202">
    <property type="protein sequence ID" value="PUU76122.1"/>
    <property type="molecule type" value="Genomic_DNA"/>
</dbReference>
<gene>
    <name evidence="1" type="ORF">B9Z19DRAFT_991914</name>
</gene>
<dbReference type="OrthoDB" id="5371438at2759"/>
<evidence type="ECO:0000313" key="1">
    <source>
        <dbReference type="EMBL" id="PUU76122.1"/>
    </source>
</evidence>
<dbReference type="Proteomes" id="UP000244722">
    <property type="component" value="Unassembled WGS sequence"/>
</dbReference>
<reference evidence="1 2" key="1">
    <citation type="submission" date="2017-04" db="EMBL/GenBank/DDBJ databases">
        <title>Draft genome sequence of Tuber borchii Vittad., a whitish edible truffle.</title>
        <authorList>
            <consortium name="DOE Joint Genome Institute"/>
            <person name="Murat C."/>
            <person name="Kuo A."/>
            <person name="Barry K.W."/>
            <person name="Clum A."/>
            <person name="Dockter R.B."/>
            <person name="Fauchery L."/>
            <person name="Iotti M."/>
            <person name="Kohler A."/>
            <person name="Labutti K."/>
            <person name="Lindquist E.A."/>
            <person name="Lipzen A."/>
            <person name="Ohm R.A."/>
            <person name="Wang M."/>
            <person name="Grigoriev I.V."/>
            <person name="Zambonelli A."/>
            <person name="Martin F.M."/>
        </authorList>
    </citation>
    <scope>NUCLEOTIDE SEQUENCE [LARGE SCALE GENOMIC DNA]</scope>
    <source>
        <strain evidence="1 2">Tbo3840</strain>
    </source>
</reference>
<dbReference type="AlphaFoldDB" id="A0A2T6ZKW7"/>
<comment type="caution">
    <text evidence="1">The sequence shown here is derived from an EMBL/GenBank/DDBJ whole genome shotgun (WGS) entry which is preliminary data.</text>
</comment>